<evidence type="ECO:0000256" key="1">
    <source>
        <dbReference type="SAM" id="SignalP"/>
    </source>
</evidence>
<feature type="signal peptide" evidence="1">
    <location>
        <begin position="1"/>
        <end position="21"/>
    </location>
</feature>
<comment type="caution">
    <text evidence="2">The sequence shown here is derived from an EMBL/GenBank/DDBJ whole genome shotgun (WGS) entry which is preliminary data.</text>
</comment>
<dbReference type="AlphaFoldDB" id="A0ABD3XIF6"/>
<sequence length="77" mass="8733">EMKSGILIILLACMLFQTCYSCGIWNRNEPCQCACEDAADSCRPYCRTITGSGVQKVIEQTRCYDNCFNTFKSCLNR</sequence>
<feature type="non-terminal residue" evidence="2">
    <location>
        <position position="1"/>
    </location>
</feature>
<organism evidence="2 3">
    <name type="scientific">Sinanodonta woodiana</name>
    <name type="common">Chinese pond mussel</name>
    <name type="synonym">Anodonta woodiana</name>
    <dbReference type="NCBI Taxonomy" id="1069815"/>
    <lineage>
        <taxon>Eukaryota</taxon>
        <taxon>Metazoa</taxon>
        <taxon>Spiralia</taxon>
        <taxon>Lophotrochozoa</taxon>
        <taxon>Mollusca</taxon>
        <taxon>Bivalvia</taxon>
        <taxon>Autobranchia</taxon>
        <taxon>Heteroconchia</taxon>
        <taxon>Palaeoheterodonta</taxon>
        <taxon>Unionida</taxon>
        <taxon>Unionoidea</taxon>
        <taxon>Unionidae</taxon>
        <taxon>Unioninae</taxon>
        <taxon>Sinanodonta</taxon>
    </lineage>
</organism>
<evidence type="ECO:0000313" key="3">
    <source>
        <dbReference type="Proteomes" id="UP001634394"/>
    </source>
</evidence>
<evidence type="ECO:0000313" key="2">
    <source>
        <dbReference type="EMBL" id="KAL3884698.1"/>
    </source>
</evidence>
<gene>
    <name evidence="2" type="ORF">ACJMK2_024810</name>
</gene>
<dbReference type="Proteomes" id="UP001634394">
    <property type="component" value="Unassembled WGS sequence"/>
</dbReference>
<proteinExistence type="predicted"/>
<reference evidence="2 3" key="1">
    <citation type="submission" date="2024-11" db="EMBL/GenBank/DDBJ databases">
        <title>Chromosome-level genome assembly of the freshwater bivalve Anodonta woodiana.</title>
        <authorList>
            <person name="Chen X."/>
        </authorList>
    </citation>
    <scope>NUCLEOTIDE SEQUENCE [LARGE SCALE GENOMIC DNA]</scope>
    <source>
        <strain evidence="2">MN2024</strain>
        <tissue evidence="2">Gills</tissue>
    </source>
</reference>
<dbReference type="EMBL" id="JBJQND010000002">
    <property type="protein sequence ID" value="KAL3884698.1"/>
    <property type="molecule type" value="Genomic_DNA"/>
</dbReference>
<keyword evidence="1" id="KW-0732">Signal</keyword>
<accession>A0ABD3XIF6</accession>
<feature type="non-terminal residue" evidence="2">
    <location>
        <position position="77"/>
    </location>
</feature>
<name>A0ABD3XIF6_SINWO</name>
<feature type="chain" id="PRO_5044825516" evidence="1">
    <location>
        <begin position="22"/>
        <end position="77"/>
    </location>
</feature>
<protein>
    <submittedName>
        <fullName evidence="2">Uncharacterized protein</fullName>
    </submittedName>
</protein>
<keyword evidence="3" id="KW-1185">Reference proteome</keyword>